<reference evidence="2 3" key="1">
    <citation type="submission" date="2019-01" db="EMBL/GenBank/DDBJ databases">
        <title>Genome Assembly of Collichthys lucidus.</title>
        <authorList>
            <person name="Cai M."/>
            <person name="Xiao S."/>
        </authorList>
    </citation>
    <scope>NUCLEOTIDE SEQUENCE [LARGE SCALE GENOMIC DNA]</scope>
    <source>
        <strain evidence="2">JT15FE1705JMU</strain>
        <tissue evidence="2">Muscle</tissue>
    </source>
</reference>
<proteinExistence type="predicted"/>
<feature type="region of interest" description="Disordered" evidence="1">
    <location>
        <begin position="46"/>
        <end position="199"/>
    </location>
</feature>
<dbReference type="AlphaFoldDB" id="A0A4U5TU17"/>
<sequence length="199" mass="21005">MDSVFRATTLQSAPVTMTIISRSIYMCMREMAPPLAFWSLRPSAVRTRESSGDSAAASPLLPPSPAPPPRHLPPEPAPLPLSRTCSPLPLSRTSSPLPPPLPVLGTAPAPGPPPPPPLPPLLPPPPPGPPRIRESPGDEDTTALLPRSDTLLQLSEDDGTENPLLTPLSPPSPRHTPGAHPRLPLPLSPVDLDLDESHV</sequence>
<keyword evidence="3" id="KW-1185">Reference proteome</keyword>
<accession>A0A4U5TU17</accession>
<dbReference type="PRINTS" id="PR01217">
    <property type="entry name" value="PRICHEXTENSN"/>
</dbReference>
<gene>
    <name evidence="2" type="ORF">D9C73_027695</name>
</gene>
<evidence type="ECO:0000313" key="2">
    <source>
        <dbReference type="EMBL" id="TKS64903.1"/>
    </source>
</evidence>
<evidence type="ECO:0000256" key="1">
    <source>
        <dbReference type="SAM" id="MobiDB-lite"/>
    </source>
</evidence>
<feature type="compositionally biased region" description="Pro residues" evidence="1">
    <location>
        <begin position="60"/>
        <end position="79"/>
    </location>
</feature>
<name>A0A4U5TU17_COLLU</name>
<dbReference type="EMBL" id="ML142788">
    <property type="protein sequence ID" value="TKS64903.1"/>
    <property type="molecule type" value="Genomic_DNA"/>
</dbReference>
<organism evidence="2 3">
    <name type="scientific">Collichthys lucidus</name>
    <name type="common">Big head croaker</name>
    <name type="synonym">Sciaena lucida</name>
    <dbReference type="NCBI Taxonomy" id="240159"/>
    <lineage>
        <taxon>Eukaryota</taxon>
        <taxon>Metazoa</taxon>
        <taxon>Chordata</taxon>
        <taxon>Craniata</taxon>
        <taxon>Vertebrata</taxon>
        <taxon>Euteleostomi</taxon>
        <taxon>Actinopterygii</taxon>
        <taxon>Neopterygii</taxon>
        <taxon>Teleostei</taxon>
        <taxon>Neoteleostei</taxon>
        <taxon>Acanthomorphata</taxon>
        <taxon>Eupercaria</taxon>
        <taxon>Sciaenidae</taxon>
        <taxon>Collichthys</taxon>
    </lineage>
</organism>
<dbReference type="Proteomes" id="UP000298787">
    <property type="component" value="Unassembled WGS sequence"/>
</dbReference>
<evidence type="ECO:0000313" key="3">
    <source>
        <dbReference type="Proteomes" id="UP000298787"/>
    </source>
</evidence>
<feature type="compositionally biased region" description="Pro residues" evidence="1">
    <location>
        <begin position="109"/>
        <end position="130"/>
    </location>
</feature>
<protein>
    <submittedName>
        <fullName evidence="2">Uncharacterized protein</fullName>
    </submittedName>
</protein>